<keyword evidence="2" id="KW-0472">Membrane</keyword>
<evidence type="ECO:0000313" key="3">
    <source>
        <dbReference type="EMBL" id="MDK3017848.1"/>
    </source>
</evidence>
<comment type="caution">
    <text evidence="3">The sequence shown here is derived from an EMBL/GenBank/DDBJ whole genome shotgun (WGS) entry which is preliminary data.</text>
</comment>
<sequence>MYLFLAFLAVPIIEIALFIQVGGLIGLWPTLAIVVLTAVLGSWLMRSQGRLAMGQLRQSFSTLDDPTEPLAHGAMILIAGVLLLTPGFFTDATGFALLIPPVRRWVFRFARSRVSVARFQMGGATMYQAGFQSGPGPRPPHPARGDDIIDGEFTEVTPDKPRRGPPSGWVEGPDRRQD</sequence>
<dbReference type="Proteomes" id="UP001243757">
    <property type="component" value="Unassembled WGS sequence"/>
</dbReference>
<proteinExistence type="predicted"/>
<dbReference type="InterPro" id="IPR007313">
    <property type="entry name" value="FxsA"/>
</dbReference>
<feature type="region of interest" description="Disordered" evidence="1">
    <location>
        <begin position="128"/>
        <end position="178"/>
    </location>
</feature>
<keyword evidence="2" id="KW-1133">Transmembrane helix</keyword>
<feature type="transmembrane region" description="Helical" evidence="2">
    <location>
        <begin position="28"/>
        <end position="45"/>
    </location>
</feature>
<dbReference type="RefSeq" id="WP_284480660.1">
    <property type="nucleotide sequence ID" value="NZ_JASNJD010000005.1"/>
</dbReference>
<accession>A0ABT7EZR8</accession>
<keyword evidence="2" id="KW-0812">Transmembrane</keyword>
<dbReference type="EMBL" id="JASNJD010000005">
    <property type="protein sequence ID" value="MDK3017848.1"/>
    <property type="molecule type" value="Genomic_DNA"/>
</dbReference>
<organism evidence="3 4">
    <name type="scientific">Pseudodonghicola flavimaris</name>
    <dbReference type="NCBI Taxonomy" id="3050036"/>
    <lineage>
        <taxon>Bacteria</taxon>
        <taxon>Pseudomonadati</taxon>
        <taxon>Pseudomonadota</taxon>
        <taxon>Alphaproteobacteria</taxon>
        <taxon>Rhodobacterales</taxon>
        <taxon>Paracoccaceae</taxon>
        <taxon>Pseudodonghicola</taxon>
    </lineage>
</organism>
<protein>
    <submittedName>
        <fullName evidence="3">FxsA family protein</fullName>
    </submittedName>
</protein>
<reference evidence="3 4" key="1">
    <citation type="submission" date="2023-05" db="EMBL/GenBank/DDBJ databases">
        <title>Pseudodonghicola sp. nov.</title>
        <authorList>
            <person name="Huang J."/>
        </authorList>
    </citation>
    <scope>NUCLEOTIDE SEQUENCE [LARGE SCALE GENOMIC DNA]</scope>
    <source>
        <strain evidence="3 4">IC7</strain>
    </source>
</reference>
<evidence type="ECO:0000313" key="4">
    <source>
        <dbReference type="Proteomes" id="UP001243757"/>
    </source>
</evidence>
<keyword evidence="4" id="KW-1185">Reference proteome</keyword>
<dbReference type="PANTHER" id="PTHR35335">
    <property type="entry name" value="UPF0716 PROTEIN FXSA"/>
    <property type="match status" value="1"/>
</dbReference>
<gene>
    <name evidence="3" type="ORF">QO033_09180</name>
</gene>
<dbReference type="Pfam" id="PF04186">
    <property type="entry name" value="FxsA"/>
    <property type="match status" value="1"/>
</dbReference>
<dbReference type="NCBIfam" id="NF008528">
    <property type="entry name" value="PRK11463.1-2"/>
    <property type="match status" value="1"/>
</dbReference>
<name>A0ABT7EZR8_9RHOB</name>
<dbReference type="PANTHER" id="PTHR35335:SF1">
    <property type="entry name" value="UPF0716 PROTEIN FXSA"/>
    <property type="match status" value="1"/>
</dbReference>
<evidence type="ECO:0000256" key="1">
    <source>
        <dbReference type="SAM" id="MobiDB-lite"/>
    </source>
</evidence>
<evidence type="ECO:0000256" key="2">
    <source>
        <dbReference type="SAM" id="Phobius"/>
    </source>
</evidence>